<protein>
    <recommendedName>
        <fullName evidence="1">AB hydrolase-1 domain-containing protein</fullName>
    </recommendedName>
</protein>
<dbReference type="PRINTS" id="PR00111">
    <property type="entry name" value="ABHYDROLASE"/>
</dbReference>
<accession>A0A9D4ZCY8</accession>
<comment type="caution">
    <text evidence="2">The sequence shown here is derived from an EMBL/GenBank/DDBJ whole genome shotgun (WGS) entry which is preliminary data.</text>
</comment>
<feature type="domain" description="AB hydrolase-1" evidence="1">
    <location>
        <begin position="49"/>
        <end position="295"/>
    </location>
</feature>
<dbReference type="InterPro" id="IPR029058">
    <property type="entry name" value="AB_hydrolase_fold"/>
</dbReference>
<dbReference type="Gene3D" id="3.40.50.1820">
    <property type="entry name" value="alpha/beta hydrolase"/>
    <property type="match status" value="1"/>
</dbReference>
<reference evidence="2" key="1">
    <citation type="submission" date="2021-01" db="EMBL/GenBank/DDBJ databases">
        <title>Adiantum capillus-veneris genome.</title>
        <authorList>
            <person name="Fang Y."/>
            <person name="Liao Q."/>
        </authorList>
    </citation>
    <scope>NUCLEOTIDE SEQUENCE</scope>
    <source>
        <strain evidence="2">H3</strain>
        <tissue evidence="2">Leaf</tissue>
    </source>
</reference>
<dbReference type="EMBL" id="JABFUD020000016">
    <property type="protein sequence ID" value="KAI5068081.1"/>
    <property type="molecule type" value="Genomic_DNA"/>
</dbReference>
<dbReference type="Proteomes" id="UP000886520">
    <property type="component" value="Chromosome 16"/>
</dbReference>
<sequence>MDNGPAKFVRLNDGRRIAYQELGCPQSDSPLRSIIALHGLMSSRFGGMPGVREAVLVEYGVRLIAIDRPGYGQSDPHPSQTFRSACKDIVAVADALHLGKRFWLHGYSMGGAFCWAAARYIPERVQGIAMWCPVGNLWWKGITKEERKEMLSYYSTMDMILTFLCKLSPFLFIKWYSRLSCAFMDPAVDLTAGLSEADKKCMLQPGSAELMYRDRYESVKKNKGFGMAKDFELMNKGWDFEIAEVGEMFKRKIHIWQGEEDKLVSVSLQRWIQKQLPGTVKLHELHGEGHISLFVSTNLDHLTLQALFGSGKQGSSSPLSETFLASYPANFLSSNGRQ</sequence>
<organism evidence="2 3">
    <name type="scientific">Adiantum capillus-veneris</name>
    <name type="common">Maidenhair fern</name>
    <dbReference type="NCBI Taxonomy" id="13818"/>
    <lineage>
        <taxon>Eukaryota</taxon>
        <taxon>Viridiplantae</taxon>
        <taxon>Streptophyta</taxon>
        <taxon>Embryophyta</taxon>
        <taxon>Tracheophyta</taxon>
        <taxon>Polypodiopsida</taxon>
        <taxon>Polypodiidae</taxon>
        <taxon>Polypodiales</taxon>
        <taxon>Pteridineae</taxon>
        <taxon>Pteridaceae</taxon>
        <taxon>Vittarioideae</taxon>
        <taxon>Adiantum</taxon>
    </lineage>
</organism>
<gene>
    <name evidence="2" type="ORF">GOP47_0016426</name>
</gene>
<dbReference type="Pfam" id="PF00561">
    <property type="entry name" value="Abhydrolase_1"/>
    <property type="match status" value="1"/>
</dbReference>
<keyword evidence="3" id="KW-1185">Reference proteome</keyword>
<dbReference type="InterPro" id="IPR000073">
    <property type="entry name" value="AB_hydrolase_1"/>
</dbReference>
<dbReference type="PANTHER" id="PTHR45763:SF46">
    <property type="entry name" value="AB HYDROLASE-1 DOMAIN-CONTAINING PROTEIN"/>
    <property type="match status" value="1"/>
</dbReference>
<name>A0A9D4ZCY8_ADICA</name>
<evidence type="ECO:0000259" key="1">
    <source>
        <dbReference type="Pfam" id="PF00561"/>
    </source>
</evidence>
<proteinExistence type="predicted"/>
<evidence type="ECO:0000313" key="3">
    <source>
        <dbReference type="Proteomes" id="UP000886520"/>
    </source>
</evidence>
<dbReference type="AlphaFoldDB" id="A0A9D4ZCY8"/>
<dbReference type="OrthoDB" id="294702at2759"/>
<evidence type="ECO:0000313" key="2">
    <source>
        <dbReference type="EMBL" id="KAI5068081.1"/>
    </source>
</evidence>
<dbReference type="PANTHER" id="PTHR45763">
    <property type="entry name" value="HYDROLASE, ALPHA/BETA FOLD FAMILY PROTEIN, EXPRESSED-RELATED"/>
    <property type="match status" value="1"/>
</dbReference>
<dbReference type="SUPFAM" id="SSF53474">
    <property type="entry name" value="alpha/beta-Hydrolases"/>
    <property type="match status" value="1"/>
</dbReference>